<gene>
    <name evidence="2" type="ORF">KP509_31G001400</name>
</gene>
<organism evidence="2 3">
    <name type="scientific">Ceratopteris richardii</name>
    <name type="common">Triangle waterfern</name>
    <dbReference type="NCBI Taxonomy" id="49495"/>
    <lineage>
        <taxon>Eukaryota</taxon>
        <taxon>Viridiplantae</taxon>
        <taxon>Streptophyta</taxon>
        <taxon>Embryophyta</taxon>
        <taxon>Tracheophyta</taxon>
        <taxon>Polypodiopsida</taxon>
        <taxon>Polypodiidae</taxon>
        <taxon>Polypodiales</taxon>
        <taxon>Pteridineae</taxon>
        <taxon>Pteridaceae</taxon>
        <taxon>Parkerioideae</taxon>
        <taxon>Ceratopteris</taxon>
    </lineage>
</organism>
<evidence type="ECO:0000256" key="1">
    <source>
        <dbReference type="ARBA" id="ARBA00007160"/>
    </source>
</evidence>
<evidence type="ECO:0000313" key="2">
    <source>
        <dbReference type="EMBL" id="KAH7287872.1"/>
    </source>
</evidence>
<dbReference type="InterPro" id="IPR003496">
    <property type="entry name" value="ABA_WDS"/>
</dbReference>
<keyword evidence="3" id="KW-1185">Reference proteome</keyword>
<dbReference type="EMBL" id="CM035436">
    <property type="protein sequence ID" value="KAH7287872.1"/>
    <property type="molecule type" value="Genomic_DNA"/>
</dbReference>
<reference evidence="2" key="1">
    <citation type="submission" date="2021-08" db="EMBL/GenBank/DDBJ databases">
        <title>WGS assembly of Ceratopteris richardii.</title>
        <authorList>
            <person name="Marchant D.B."/>
            <person name="Chen G."/>
            <person name="Jenkins J."/>
            <person name="Shu S."/>
            <person name="Leebens-Mack J."/>
            <person name="Grimwood J."/>
            <person name="Schmutz J."/>
            <person name="Soltis P."/>
            <person name="Soltis D."/>
            <person name="Chen Z.-H."/>
        </authorList>
    </citation>
    <scope>NUCLEOTIDE SEQUENCE</scope>
    <source>
        <strain evidence="2">Whitten #5841</strain>
        <tissue evidence="2">Leaf</tissue>
    </source>
</reference>
<comment type="similarity">
    <text evidence="1">Belongs to the abscisic acid and water stress-induced protein family.</text>
</comment>
<dbReference type="PANTHER" id="PTHR33801:SF26">
    <property type="entry name" value="OS04G0423400 PROTEIN"/>
    <property type="match status" value="1"/>
</dbReference>
<comment type="caution">
    <text evidence="2">The sequence shown here is derived from an EMBL/GenBank/DDBJ whole genome shotgun (WGS) entry which is preliminary data.</text>
</comment>
<evidence type="ECO:0000313" key="3">
    <source>
        <dbReference type="Proteomes" id="UP000825935"/>
    </source>
</evidence>
<sequence length="130" mass="15041">MSHRHHHSRPEYVQEEFYERERVYAPPPACEYERLGSGRYYEGERYEHHGEQRYYEEERHSLQRNERLGELGAVATGGFALYEAHKAKTDPCNASRHNLEAGAGAIGALASGGYAYHEHLKEACNERIYE</sequence>
<dbReference type="Pfam" id="PF02496">
    <property type="entry name" value="ABA_WDS"/>
    <property type="match status" value="1"/>
</dbReference>
<dbReference type="PANTHER" id="PTHR33801">
    <property type="entry name" value="ABSCISIC STRESS-RIPENING PROTEIN 5"/>
    <property type="match status" value="1"/>
</dbReference>
<dbReference type="OrthoDB" id="1936600at2759"/>
<dbReference type="AlphaFoldDB" id="A0A8T2QUT1"/>
<proteinExistence type="inferred from homology"/>
<dbReference type="Proteomes" id="UP000825935">
    <property type="component" value="Chromosome 31"/>
</dbReference>
<name>A0A8T2QUT1_CERRI</name>
<accession>A0A8T2QUT1</accession>
<protein>
    <submittedName>
        <fullName evidence="2">Uncharacterized protein</fullName>
    </submittedName>
</protein>